<proteinExistence type="predicted"/>
<feature type="region of interest" description="Disordered" evidence="1">
    <location>
        <begin position="1"/>
        <end position="22"/>
    </location>
</feature>
<dbReference type="Pfam" id="PF07014">
    <property type="entry name" value="Hs1pro-1_C"/>
    <property type="match status" value="1"/>
</dbReference>
<dbReference type="InterPro" id="IPR009743">
    <property type="entry name" value="Hs1pro-1_C"/>
</dbReference>
<accession>A0ABC8RWA9</accession>
<evidence type="ECO:0008006" key="6">
    <source>
        <dbReference type="Google" id="ProtNLM"/>
    </source>
</evidence>
<protein>
    <recommendedName>
        <fullName evidence="6">Nematode resistance protein-like HSPRO2</fullName>
    </recommendedName>
</protein>
<gene>
    <name evidence="4" type="ORF">ILEXP_LOCUS17300</name>
</gene>
<dbReference type="Proteomes" id="UP001642360">
    <property type="component" value="Unassembled WGS sequence"/>
</dbReference>
<feature type="domain" description="Nematode resistance protein-like HSPRO1 N-terminal" evidence="3">
    <location>
        <begin position="1"/>
        <end position="200"/>
    </location>
</feature>
<reference evidence="4 5" key="1">
    <citation type="submission" date="2024-02" db="EMBL/GenBank/DDBJ databases">
        <authorList>
            <person name="Vignale AGUSTIN F."/>
            <person name="Sosa J E."/>
            <person name="Modenutti C."/>
        </authorList>
    </citation>
    <scope>NUCLEOTIDE SEQUENCE [LARGE SCALE GENOMIC DNA]</scope>
</reference>
<evidence type="ECO:0000259" key="3">
    <source>
        <dbReference type="Pfam" id="PF07231"/>
    </source>
</evidence>
<dbReference type="Gene3D" id="1.20.58.480">
    <property type="match status" value="1"/>
</dbReference>
<dbReference type="InterPro" id="IPR037217">
    <property type="entry name" value="Trp/Indoleamine_2_3_dOase-like"/>
</dbReference>
<evidence type="ECO:0000256" key="1">
    <source>
        <dbReference type="SAM" id="MobiDB-lite"/>
    </source>
</evidence>
<dbReference type="EMBL" id="CAUOFW020001856">
    <property type="protein sequence ID" value="CAK9149266.1"/>
    <property type="molecule type" value="Genomic_DNA"/>
</dbReference>
<name>A0ABC8RWA9_9AQUA</name>
<dbReference type="PANTHER" id="PTHR34795:SF1">
    <property type="entry name" value="NEMATODE RESISTANCE PROTEIN-LIKE HSPRO1"/>
    <property type="match status" value="1"/>
</dbReference>
<organism evidence="4 5">
    <name type="scientific">Ilex paraguariensis</name>
    <name type="common">yerba mate</name>
    <dbReference type="NCBI Taxonomy" id="185542"/>
    <lineage>
        <taxon>Eukaryota</taxon>
        <taxon>Viridiplantae</taxon>
        <taxon>Streptophyta</taxon>
        <taxon>Embryophyta</taxon>
        <taxon>Tracheophyta</taxon>
        <taxon>Spermatophyta</taxon>
        <taxon>Magnoliopsida</taxon>
        <taxon>eudicotyledons</taxon>
        <taxon>Gunneridae</taxon>
        <taxon>Pentapetalae</taxon>
        <taxon>asterids</taxon>
        <taxon>campanulids</taxon>
        <taxon>Aquifoliales</taxon>
        <taxon>Aquifoliaceae</taxon>
        <taxon>Ilex</taxon>
    </lineage>
</organism>
<dbReference type="SUPFAM" id="SSF140959">
    <property type="entry name" value="Indolic compounds 2,3-dioxygenase-like"/>
    <property type="match status" value="1"/>
</dbReference>
<dbReference type="Pfam" id="PF07231">
    <property type="entry name" value="Hs1pro-1_N"/>
    <property type="match status" value="1"/>
</dbReference>
<dbReference type="PANTHER" id="PTHR34795">
    <property type="entry name" value="NEMATODE RESISTANCE PROTEIN-LIKE HSPRO1"/>
    <property type="match status" value="1"/>
</dbReference>
<evidence type="ECO:0000313" key="5">
    <source>
        <dbReference type="Proteomes" id="UP001642360"/>
    </source>
</evidence>
<dbReference type="InterPro" id="IPR009869">
    <property type="entry name" value="HSPRO1_N"/>
</dbReference>
<dbReference type="AlphaFoldDB" id="A0ABC8RWA9"/>
<feature type="domain" description="Hs1pro-1 C-terminal" evidence="2">
    <location>
        <begin position="203"/>
        <end position="461"/>
    </location>
</feature>
<evidence type="ECO:0000313" key="4">
    <source>
        <dbReference type="EMBL" id="CAK9149266.1"/>
    </source>
</evidence>
<keyword evidence="5" id="KW-1185">Reference proteome</keyword>
<evidence type="ECO:0000259" key="2">
    <source>
        <dbReference type="Pfam" id="PF07014"/>
    </source>
</evidence>
<comment type="caution">
    <text evidence="4">The sequence shown here is derived from an EMBL/GenBank/DDBJ whole genome shotgun (WGS) entry which is preliminary data.</text>
</comment>
<sequence>MVDLDWKSKMVSSDIPSKSPKLSNKLKISIPPPARTGDLAPASEAACSAYEHYLRLPELKRLWGSKEFPNWKNESVLKPALQALEITFRFVSTVLSDPRPYANRREWRRRLESLSMSQIELIAMLCEDEEEDSEARGTAPIVDLTSSDGVLSRENSSAEVWKLAGDATVVNRTSEASLLPRLASWKKSEDIAEKILYCIECEMRRCPYTLGLGEPNLAGKPSLDYDLVCKPTELRSLKKSPSDQANLDNFENQTLYTTHQILESWIYVAQQLLNRITDRIDRKDIDKASSDCWLVEKIWKLLAEIEDLHLLMDPDDFLRLKNQLSIKASTASESFCFRSRLLIEITKLSKDLKHKVPNILDVEVDPKGGPRILETTMNLYMKKEGFDRIHLLQGLQAIEAALKRFYYSYKQLIAIVMGSLEAKGNGGFATAEDSLGQIFLEPTYFPSLDGAKTFLGDYWSHERGRYSPERRTRGKK</sequence>
<dbReference type="InterPro" id="IPR038759">
    <property type="entry name" value="HSPRO1/HSPRO2"/>
</dbReference>